<keyword evidence="3" id="KW-1185">Reference proteome</keyword>
<accession>A0A182NPH6</accession>
<organism evidence="2 3">
    <name type="scientific">Anopheles dirus</name>
    <dbReference type="NCBI Taxonomy" id="7168"/>
    <lineage>
        <taxon>Eukaryota</taxon>
        <taxon>Metazoa</taxon>
        <taxon>Ecdysozoa</taxon>
        <taxon>Arthropoda</taxon>
        <taxon>Hexapoda</taxon>
        <taxon>Insecta</taxon>
        <taxon>Pterygota</taxon>
        <taxon>Neoptera</taxon>
        <taxon>Endopterygota</taxon>
        <taxon>Diptera</taxon>
        <taxon>Nematocera</taxon>
        <taxon>Culicoidea</taxon>
        <taxon>Culicidae</taxon>
        <taxon>Anophelinae</taxon>
        <taxon>Anopheles</taxon>
    </lineage>
</organism>
<dbReference type="AlphaFoldDB" id="A0A182NPH6"/>
<evidence type="ECO:0000313" key="3">
    <source>
        <dbReference type="Proteomes" id="UP000075884"/>
    </source>
</evidence>
<evidence type="ECO:0000256" key="1">
    <source>
        <dbReference type="SAM" id="MobiDB-lite"/>
    </source>
</evidence>
<reference evidence="3" key="1">
    <citation type="submission" date="2013-03" db="EMBL/GenBank/DDBJ databases">
        <title>The Genome Sequence of Anopheles dirus WRAIR2.</title>
        <authorList>
            <consortium name="The Broad Institute Genomics Platform"/>
            <person name="Neafsey D.E."/>
            <person name="Walton C."/>
            <person name="Walker B."/>
            <person name="Young S.K."/>
            <person name="Zeng Q."/>
            <person name="Gargeya S."/>
            <person name="Fitzgerald M."/>
            <person name="Haas B."/>
            <person name="Abouelleil A."/>
            <person name="Allen A.W."/>
            <person name="Alvarado L."/>
            <person name="Arachchi H.M."/>
            <person name="Berlin A.M."/>
            <person name="Chapman S.B."/>
            <person name="Gainer-Dewar J."/>
            <person name="Goldberg J."/>
            <person name="Griggs A."/>
            <person name="Gujja S."/>
            <person name="Hansen M."/>
            <person name="Howarth C."/>
            <person name="Imamovic A."/>
            <person name="Ireland A."/>
            <person name="Larimer J."/>
            <person name="McCowan C."/>
            <person name="Murphy C."/>
            <person name="Pearson M."/>
            <person name="Poon T.W."/>
            <person name="Priest M."/>
            <person name="Roberts A."/>
            <person name="Saif S."/>
            <person name="Shea T."/>
            <person name="Sisk P."/>
            <person name="Sykes S."/>
            <person name="Wortman J."/>
            <person name="Nusbaum C."/>
            <person name="Birren B."/>
        </authorList>
    </citation>
    <scope>NUCLEOTIDE SEQUENCE [LARGE SCALE GENOMIC DNA]</scope>
    <source>
        <strain evidence="3">WRAIR2</strain>
    </source>
</reference>
<dbReference type="Proteomes" id="UP000075884">
    <property type="component" value="Unassembled WGS sequence"/>
</dbReference>
<reference evidence="2" key="2">
    <citation type="submission" date="2020-05" db="UniProtKB">
        <authorList>
            <consortium name="EnsemblMetazoa"/>
        </authorList>
    </citation>
    <scope>IDENTIFICATION</scope>
    <source>
        <strain evidence="2">WRAIR2</strain>
    </source>
</reference>
<dbReference type="EnsemblMetazoa" id="ADIR009561-RA">
    <property type="protein sequence ID" value="ADIR009561-PA"/>
    <property type="gene ID" value="ADIR009561"/>
</dbReference>
<feature type="region of interest" description="Disordered" evidence="1">
    <location>
        <begin position="1"/>
        <end position="46"/>
    </location>
</feature>
<dbReference type="VEuPathDB" id="VectorBase:ADIR009561"/>
<protein>
    <submittedName>
        <fullName evidence="2">Uncharacterized protein</fullName>
    </submittedName>
</protein>
<evidence type="ECO:0000313" key="2">
    <source>
        <dbReference type="EnsemblMetazoa" id="ADIR009561-PA"/>
    </source>
</evidence>
<feature type="compositionally biased region" description="Low complexity" evidence="1">
    <location>
        <begin position="10"/>
        <end position="34"/>
    </location>
</feature>
<proteinExistence type="predicted"/>
<sequence>MIARKNAVCGAASSRSGSCSSASSASNSSSGSSSNQVDSGRCAPGRKDRCACAVGGSGLYDSGRVCRTDSSPGGCGALPVASAVLLLEDTRTTGCYPFGLKLSQAIPCYATTNAFRGKLTFPLATEWLV</sequence>
<name>A0A182NPH6_9DIPT</name>